<evidence type="ECO:0000259" key="5">
    <source>
        <dbReference type="Pfam" id="PF03167"/>
    </source>
</evidence>
<dbReference type="Proteomes" id="UP001218188">
    <property type="component" value="Unassembled WGS sequence"/>
</dbReference>
<reference evidence="6" key="1">
    <citation type="submission" date="2023-03" db="EMBL/GenBank/DDBJ databases">
        <title>Massive genome expansion in bonnet fungi (Mycena s.s.) driven by repeated elements and novel gene families across ecological guilds.</title>
        <authorList>
            <consortium name="Lawrence Berkeley National Laboratory"/>
            <person name="Harder C.B."/>
            <person name="Miyauchi S."/>
            <person name="Viragh M."/>
            <person name="Kuo A."/>
            <person name="Thoen E."/>
            <person name="Andreopoulos B."/>
            <person name="Lu D."/>
            <person name="Skrede I."/>
            <person name="Drula E."/>
            <person name="Henrissat B."/>
            <person name="Morin E."/>
            <person name="Kohler A."/>
            <person name="Barry K."/>
            <person name="LaButti K."/>
            <person name="Morin E."/>
            <person name="Salamov A."/>
            <person name="Lipzen A."/>
            <person name="Mereny Z."/>
            <person name="Hegedus B."/>
            <person name="Baldrian P."/>
            <person name="Stursova M."/>
            <person name="Weitz H."/>
            <person name="Taylor A."/>
            <person name="Grigoriev I.V."/>
            <person name="Nagy L.G."/>
            <person name="Martin F."/>
            <person name="Kauserud H."/>
        </authorList>
    </citation>
    <scope>NUCLEOTIDE SEQUENCE</scope>
    <source>
        <strain evidence="6">CBHHK200</strain>
    </source>
</reference>
<evidence type="ECO:0000256" key="2">
    <source>
        <dbReference type="ARBA" id="ARBA00022801"/>
    </source>
</evidence>
<dbReference type="Pfam" id="PF03167">
    <property type="entry name" value="UDG"/>
    <property type="match status" value="1"/>
</dbReference>
<sequence length="365" mass="40721">MKEDEDDSALNQFRSSLSQFSLSSPQKTELRRSPRKPVPVRTSPAKRPASDDDEAEEKKPKVSSRDKSRSPKKQKRFYAPPETYGHLRELQDHLKLDLDVIFCGINPGKKSAEIGHHFGNPSNHFWWCLHHSGFTDTQLPPHEDFNLPDRFSLGLTNLVDRPTSEQAELSRSEQLTNVPFFLAKIARYRPRFVCFVGLSIAKVVDTSLKVPLSPGTKSWGLRPYKMVHPSDSTFAETLFFAAPSTSGLVTQFQRPDKARIFGELRQLVEDMKAGTLSTTDMMVIQPHQIAKTPPKPERAGLDSLLSFASPTQTAGELYSFPIKAEGSSSDLFSSSSPFNAQQKDSGETGKMADEAIQLPLREGDS</sequence>
<dbReference type="InterPro" id="IPR015637">
    <property type="entry name" value="MUG/TDG"/>
</dbReference>
<dbReference type="GO" id="GO:0006285">
    <property type="term" value="P:base-excision repair, AP site formation"/>
    <property type="evidence" value="ECO:0007669"/>
    <property type="project" value="InterPro"/>
</dbReference>
<accession>A0AAD6TJV4</accession>
<dbReference type="AlphaFoldDB" id="A0AAD6TJV4"/>
<dbReference type="PANTHER" id="PTHR12159:SF9">
    <property type="entry name" value="G_T MISMATCH-SPECIFIC THYMINE DNA GLYCOSYLASE"/>
    <property type="match status" value="1"/>
</dbReference>
<feature type="compositionally biased region" description="Low complexity" evidence="4">
    <location>
        <begin position="12"/>
        <end position="24"/>
    </location>
</feature>
<feature type="region of interest" description="Disordered" evidence="4">
    <location>
        <begin position="326"/>
        <end position="365"/>
    </location>
</feature>
<dbReference type="CDD" id="cd10028">
    <property type="entry name" value="UDG-F2_TDG_MUG"/>
    <property type="match status" value="1"/>
</dbReference>
<dbReference type="InterPro" id="IPR005122">
    <property type="entry name" value="Uracil-DNA_glycosylase-like"/>
</dbReference>
<evidence type="ECO:0000256" key="4">
    <source>
        <dbReference type="SAM" id="MobiDB-lite"/>
    </source>
</evidence>
<evidence type="ECO:0000256" key="3">
    <source>
        <dbReference type="ARBA" id="ARBA00023204"/>
    </source>
</evidence>
<dbReference type="PANTHER" id="PTHR12159">
    <property type="entry name" value="G/T AND G/U MISMATCH-SPECIFIC DNA GLYCOSYLASE"/>
    <property type="match status" value="1"/>
</dbReference>
<dbReference type="GO" id="GO:0008263">
    <property type="term" value="F:pyrimidine-specific mismatch base pair DNA N-glycosylase activity"/>
    <property type="evidence" value="ECO:0007669"/>
    <property type="project" value="TreeGrafter"/>
</dbReference>
<feature type="domain" description="Uracil-DNA glycosylase-like" evidence="5">
    <location>
        <begin position="94"/>
        <end position="252"/>
    </location>
</feature>
<keyword evidence="2" id="KW-0378">Hydrolase</keyword>
<feature type="region of interest" description="Disordered" evidence="4">
    <location>
        <begin position="1"/>
        <end position="81"/>
    </location>
</feature>
<gene>
    <name evidence="6" type="ORF">C8F04DRAFT_1062170</name>
</gene>
<keyword evidence="7" id="KW-1185">Reference proteome</keyword>
<evidence type="ECO:0000313" key="7">
    <source>
        <dbReference type="Proteomes" id="UP001218188"/>
    </source>
</evidence>
<keyword evidence="3" id="KW-0234">DNA repair</keyword>
<dbReference type="InterPro" id="IPR036895">
    <property type="entry name" value="Uracil-DNA_glycosylase-like_sf"/>
</dbReference>
<evidence type="ECO:0000313" key="6">
    <source>
        <dbReference type="EMBL" id="KAJ7046922.1"/>
    </source>
</evidence>
<dbReference type="EMBL" id="JARJCM010000002">
    <property type="protein sequence ID" value="KAJ7046922.1"/>
    <property type="molecule type" value="Genomic_DNA"/>
</dbReference>
<dbReference type="GO" id="GO:0004844">
    <property type="term" value="F:uracil DNA N-glycosylase activity"/>
    <property type="evidence" value="ECO:0007669"/>
    <property type="project" value="TreeGrafter"/>
</dbReference>
<feature type="compositionally biased region" description="Low complexity" evidence="4">
    <location>
        <begin position="327"/>
        <end position="336"/>
    </location>
</feature>
<comment type="caution">
    <text evidence="6">The sequence shown here is derived from an EMBL/GenBank/DDBJ whole genome shotgun (WGS) entry which is preliminary data.</text>
</comment>
<feature type="compositionally biased region" description="Basic and acidic residues" evidence="4">
    <location>
        <begin position="344"/>
        <end position="353"/>
    </location>
</feature>
<dbReference type="Gene3D" id="3.40.470.10">
    <property type="entry name" value="Uracil-DNA glycosylase-like domain"/>
    <property type="match status" value="1"/>
</dbReference>
<keyword evidence="1" id="KW-0227">DNA damage</keyword>
<evidence type="ECO:0000256" key="1">
    <source>
        <dbReference type="ARBA" id="ARBA00022763"/>
    </source>
</evidence>
<proteinExistence type="predicted"/>
<protein>
    <submittedName>
        <fullName evidence="6">Uracil-DNA glycosylase-like protein</fullName>
    </submittedName>
</protein>
<name>A0AAD6TJV4_9AGAR</name>
<feature type="compositionally biased region" description="Basic and acidic residues" evidence="4">
    <location>
        <begin position="56"/>
        <end position="69"/>
    </location>
</feature>
<organism evidence="6 7">
    <name type="scientific">Mycena alexandri</name>
    <dbReference type="NCBI Taxonomy" id="1745969"/>
    <lineage>
        <taxon>Eukaryota</taxon>
        <taxon>Fungi</taxon>
        <taxon>Dikarya</taxon>
        <taxon>Basidiomycota</taxon>
        <taxon>Agaricomycotina</taxon>
        <taxon>Agaricomycetes</taxon>
        <taxon>Agaricomycetidae</taxon>
        <taxon>Agaricales</taxon>
        <taxon>Marasmiineae</taxon>
        <taxon>Mycenaceae</taxon>
        <taxon>Mycena</taxon>
    </lineage>
</organism>
<dbReference type="SUPFAM" id="SSF52141">
    <property type="entry name" value="Uracil-DNA glycosylase-like"/>
    <property type="match status" value="1"/>
</dbReference>